<keyword evidence="1" id="KW-0812">Transmembrane</keyword>
<keyword evidence="1" id="KW-0472">Membrane</keyword>
<dbReference type="InterPro" id="IPR010390">
    <property type="entry name" value="ABC-2_transporter-like"/>
</dbReference>
<feature type="transmembrane region" description="Helical" evidence="1">
    <location>
        <begin position="68"/>
        <end position="88"/>
    </location>
</feature>
<dbReference type="Pfam" id="PF06182">
    <property type="entry name" value="ABC2_membrane_6"/>
    <property type="match status" value="1"/>
</dbReference>
<feature type="transmembrane region" description="Helical" evidence="1">
    <location>
        <begin position="237"/>
        <end position="259"/>
    </location>
</feature>
<keyword evidence="3" id="KW-1185">Reference proteome</keyword>
<dbReference type="OrthoDB" id="8582979at2"/>
<dbReference type="RefSeq" id="WP_141856294.1">
    <property type="nucleotide sequence ID" value="NZ_BAAAKA010000002.1"/>
</dbReference>
<evidence type="ECO:0000313" key="2">
    <source>
        <dbReference type="EMBL" id="TQJ18778.1"/>
    </source>
</evidence>
<evidence type="ECO:0000256" key="1">
    <source>
        <dbReference type="SAM" id="Phobius"/>
    </source>
</evidence>
<feature type="transmembrane region" description="Helical" evidence="1">
    <location>
        <begin position="28"/>
        <end position="48"/>
    </location>
</feature>
<dbReference type="Proteomes" id="UP000316298">
    <property type="component" value="Unassembled WGS sequence"/>
</dbReference>
<comment type="caution">
    <text evidence="2">The sequence shown here is derived from an EMBL/GenBank/DDBJ whole genome shotgun (WGS) entry which is preliminary data.</text>
</comment>
<feature type="transmembrane region" description="Helical" evidence="1">
    <location>
        <begin position="119"/>
        <end position="136"/>
    </location>
</feature>
<evidence type="ECO:0000313" key="3">
    <source>
        <dbReference type="Proteomes" id="UP000316298"/>
    </source>
</evidence>
<dbReference type="EMBL" id="VFMM01000001">
    <property type="protein sequence ID" value="TQJ18778.1"/>
    <property type="molecule type" value="Genomic_DNA"/>
</dbReference>
<accession>A0A542ETT6</accession>
<organism evidence="2 3">
    <name type="scientific">Kribbella jejuensis</name>
    <dbReference type="NCBI Taxonomy" id="236068"/>
    <lineage>
        <taxon>Bacteria</taxon>
        <taxon>Bacillati</taxon>
        <taxon>Actinomycetota</taxon>
        <taxon>Actinomycetes</taxon>
        <taxon>Propionibacteriales</taxon>
        <taxon>Kribbellaceae</taxon>
        <taxon>Kribbella</taxon>
    </lineage>
</organism>
<dbReference type="PANTHER" id="PTHR36832:SF1">
    <property type="entry name" value="SLR1174 PROTEIN"/>
    <property type="match status" value="1"/>
</dbReference>
<dbReference type="PANTHER" id="PTHR36832">
    <property type="entry name" value="SLR1174 PROTEIN-RELATED"/>
    <property type="match status" value="1"/>
</dbReference>
<sequence length="271" mass="29722">MKGTVARNLRVVRRMTAAEIAQQSVYRAAWVIFMVSNICMPIISLLIWRTALASGARLPVDKQYVTTYFVLLGFVTMATSSWMAAFLAQDIRLGKLSSWMVRPASLLTKFVANNLSEKFLKLFALVPMIGIVWWIFRDSMRIPAAPGRWVLFAVSILLGAVLVFTIDILIASLAFWMDDVSALVQARVIIASVLSGAVVPLALMPSWSRGFVDHQPFRYTVSFPVEVVAGQLDGGDLVAGLGFQLGYVVVFAVLARLVWAAGIRSYSAVGA</sequence>
<feature type="transmembrane region" description="Helical" evidence="1">
    <location>
        <begin position="148"/>
        <end position="176"/>
    </location>
</feature>
<keyword evidence="1" id="KW-1133">Transmembrane helix</keyword>
<gene>
    <name evidence="2" type="ORF">FB475_2930</name>
</gene>
<name>A0A542ETT6_9ACTN</name>
<protein>
    <submittedName>
        <fullName evidence="2">ABC-2 type transport system permease protein</fullName>
    </submittedName>
</protein>
<dbReference type="AlphaFoldDB" id="A0A542ETT6"/>
<proteinExistence type="predicted"/>
<feature type="transmembrane region" description="Helical" evidence="1">
    <location>
        <begin position="188"/>
        <end position="207"/>
    </location>
</feature>
<reference evidence="2 3" key="1">
    <citation type="submission" date="2019-06" db="EMBL/GenBank/DDBJ databases">
        <title>Sequencing the genomes of 1000 actinobacteria strains.</title>
        <authorList>
            <person name="Klenk H.-P."/>
        </authorList>
    </citation>
    <scope>NUCLEOTIDE SEQUENCE [LARGE SCALE GENOMIC DNA]</scope>
    <source>
        <strain evidence="2 3">DSM 17305</strain>
    </source>
</reference>